<gene>
    <name evidence="1" type="ORF">SAMN04488056_106182</name>
</gene>
<dbReference type="EMBL" id="FOVR01000006">
    <property type="protein sequence ID" value="SFO46418.1"/>
    <property type="molecule type" value="Genomic_DNA"/>
</dbReference>
<dbReference type="Proteomes" id="UP000199236">
    <property type="component" value="Unassembled WGS sequence"/>
</dbReference>
<sequence>MLSDQQALAKSVQVVPSGNRQKVQPKIPNGSHLRTKAQKLSFEKKYDKVHALLQKDKKLLAKIKDAADVYSIDPIHMIGAIVGEHTYNINVFDYLQTYYTKAAIYSGMDLKFAYDGEDIETFLKRPQFEACDEHKDSYSLWSCRQAVWKKDFQGKKVDGKTFPRDRFSKVFFQPIYAGQTFGLGQISPLTALKLSDLVHQKSGIRKLDADNAAGVYNAIMKPDISLAFMAAMIRKAIDDYRSIAGVDISQNPGITATLYNIGDSDIHARELREKRKKSGRTVWPQENYYGWLVNDKAEELVALVDEAGGAKKRIKQANARQ</sequence>
<dbReference type="STRING" id="655353.SAMN04488056_106182"/>
<keyword evidence="2" id="KW-1185">Reference proteome</keyword>
<dbReference type="InterPro" id="IPR009842">
    <property type="entry name" value="DUF1402"/>
</dbReference>
<organism evidence="1 2">
    <name type="scientific">Cohaesibacter marisflavi</name>
    <dbReference type="NCBI Taxonomy" id="655353"/>
    <lineage>
        <taxon>Bacteria</taxon>
        <taxon>Pseudomonadati</taxon>
        <taxon>Pseudomonadota</taxon>
        <taxon>Alphaproteobacteria</taxon>
        <taxon>Hyphomicrobiales</taxon>
        <taxon>Cohaesibacteraceae</taxon>
    </lineage>
</organism>
<accession>A0A1I5HDK9</accession>
<dbReference type="AlphaFoldDB" id="A0A1I5HDK9"/>
<evidence type="ECO:0000313" key="2">
    <source>
        <dbReference type="Proteomes" id="UP000199236"/>
    </source>
</evidence>
<dbReference type="Pfam" id="PF07182">
    <property type="entry name" value="DUF1402"/>
    <property type="match status" value="1"/>
</dbReference>
<proteinExistence type="predicted"/>
<protein>
    <recommendedName>
        <fullName evidence="3">DUF1402 family protein</fullName>
    </recommendedName>
</protein>
<evidence type="ECO:0000313" key="1">
    <source>
        <dbReference type="EMBL" id="SFO46418.1"/>
    </source>
</evidence>
<reference evidence="1 2" key="1">
    <citation type="submission" date="2016-10" db="EMBL/GenBank/DDBJ databases">
        <authorList>
            <person name="de Groot N.N."/>
        </authorList>
    </citation>
    <scope>NUCLEOTIDE SEQUENCE [LARGE SCALE GENOMIC DNA]</scope>
    <source>
        <strain evidence="1 2">CGMCC 1.9157</strain>
    </source>
</reference>
<evidence type="ECO:0008006" key="3">
    <source>
        <dbReference type="Google" id="ProtNLM"/>
    </source>
</evidence>
<name>A0A1I5HDK9_9HYPH</name>